<evidence type="ECO:0000256" key="2">
    <source>
        <dbReference type="ARBA" id="ARBA00005755"/>
    </source>
</evidence>
<keyword evidence="13" id="KW-0238">DNA-binding</keyword>
<dbReference type="PROSITE" id="PS00116">
    <property type="entry name" value="DNA_POLYMERASE_B"/>
    <property type="match status" value="1"/>
</dbReference>
<dbReference type="Pfam" id="PF00136">
    <property type="entry name" value="DNA_pol_B"/>
    <property type="match status" value="1"/>
</dbReference>
<keyword evidence="13" id="KW-0004">4Fe-4S</keyword>
<dbReference type="InterPro" id="IPR023211">
    <property type="entry name" value="DNA_pol_palm_dom_sf"/>
</dbReference>
<evidence type="ECO:0000256" key="13">
    <source>
        <dbReference type="RuleBase" id="RU000442"/>
    </source>
</evidence>
<dbReference type="GO" id="GO:0000724">
    <property type="term" value="P:double-strand break repair via homologous recombination"/>
    <property type="evidence" value="ECO:0007669"/>
    <property type="project" value="TreeGrafter"/>
</dbReference>
<evidence type="ECO:0000256" key="8">
    <source>
        <dbReference type="ARBA" id="ARBA00022932"/>
    </source>
</evidence>
<dbReference type="CDD" id="cd05534">
    <property type="entry name" value="POLBc_zeta"/>
    <property type="match status" value="1"/>
</dbReference>
<comment type="cofactor">
    <cofactor evidence="1 13">
        <name>[4Fe-4S] cluster</name>
        <dbReference type="ChEBI" id="CHEBI:49883"/>
    </cofactor>
</comment>
<dbReference type="InterPro" id="IPR043502">
    <property type="entry name" value="DNA/RNA_pol_sf"/>
</dbReference>
<dbReference type="FunFam" id="1.10.287.690:FF:000002">
    <property type="entry name" value="DNA polymerase zeta"/>
    <property type="match status" value="1"/>
</dbReference>
<feature type="compositionally biased region" description="Polar residues" evidence="14">
    <location>
        <begin position="1"/>
        <end position="16"/>
    </location>
</feature>
<accession>A0AA88Y4L4</accession>
<keyword evidence="9 13" id="KW-0408">Iron</keyword>
<dbReference type="EMBL" id="VSWD01000007">
    <property type="protein sequence ID" value="KAK3097907.1"/>
    <property type="molecule type" value="Genomic_DNA"/>
</dbReference>
<keyword evidence="13" id="KW-0235">DNA replication</keyword>
<keyword evidence="3 13" id="KW-0808">Transferase</keyword>
<keyword evidence="8 13" id="KW-0239">DNA-directed DNA polymerase</keyword>
<dbReference type="EC" id="2.7.7.7" evidence="13"/>
<comment type="similarity">
    <text evidence="2 13">Belongs to the DNA polymerase type-B family.</text>
</comment>
<dbReference type="GO" id="GO:0003677">
    <property type="term" value="F:DNA binding"/>
    <property type="evidence" value="ECO:0007669"/>
    <property type="project" value="UniProtKB-KW"/>
</dbReference>
<dbReference type="Pfam" id="PF14260">
    <property type="entry name" value="zf-C4pol"/>
    <property type="match status" value="1"/>
</dbReference>
<comment type="subcellular location">
    <subcellularLocation>
        <location evidence="13">Nucleus</location>
    </subcellularLocation>
</comment>
<evidence type="ECO:0000259" key="15">
    <source>
        <dbReference type="Pfam" id="PF00136"/>
    </source>
</evidence>
<dbReference type="GO" id="GO:0000166">
    <property type="term" value="F:nucleotide binding"/>
    <property type="evidence" value="ECO:0007669"/>
    <property type="project" value="InterPro"/>
</dbReference>
<dbReference type="AlphaFoldDB" id="A0AA88Y4L4"/>
<dbReference type="InterPro" id="IPR036397">
    <property type="entry name" value="RNaseH_sf"/>
</dbReference>
<dbReference type="Gene3D" id="3.30.420.10">
    <property type="entry name" value="Ribonuclease H-like superfamily/Ribonuclease H"/>
    <property type="match status" value="1"/>
</dbReference>
<evidence type="ECO:0000256" key="6">
    <source>
        <dbReference type="ARBA" id="ARBA00022763"/>
    </source>
</evidence>
<keyword evidence="6" id="KW-0227">DNA damage</keyword>
<keyword evidence="10 13" id="KW-0411">Iron-sulfur</keyword>
<dbReference type="PRINTS" id="PR00106">
    <property type="entry name" value="DNAPOLB"/>
</dbReference>
<feature type="region of interest" description="Disordered" evidence="14">
    <location>
        <begin position="1"/>
        <end position="52"/>
    </location>
</feature>
<dbReference type="InterPro" id="IPR025687">
    <property type="entry name" value="Znf-C4pol"/>
</dbReference>
<evidence type="ECO:0000313" key="19">
    <source>
        <dbReference type="Proteomes" id="UP001186944"/>
    </source>
</evidence>
<evidence type="ECO:0000256" key="7">
    <source>
        <dbReference type="ARBA" id="ARBA00022833"/>
    </source>
</evidence>
<proteinExistence type="inferred from homology"/>
<keyword evidence="13" id="KW-0863">Zinc-finger</keyword>
<dbReference type="InterPro" id="IPR006134">
    <property type="entry name" value="DNA-dir_DNA_pol_B_multi_dom"/>
</dbReference>
<dbReference type="PANTHER" id="PTHR45812">
    <property type="entry name" value="DNA POLYMERASE ZETA CATALYTIC SUBUNIT"/>
    <property type="match status" value="1"/>
</dbReference>
<keyword evidence="7 13" id="KW-0862">Zinc</keyword>
<feature type="domain" description="DNA-directed DNA polymerase family B exonuclease" evidence="16">
    <location>
        <begin position="58"/>
        <end position="174"/>
    </location>
</feature>
<gene>
    <name evidence="18" type="ORF">FSP39_014334</name>
</gene>
<dbReference type="Gene3D" id="1.10.132.60">
    <property type="entry name" value="DNA polymerase family B, C-terminal domain"/>
    <property type="match status" value="1"/>
</dbReference>
<evidence type="ECO:0000256" key="14">
    <source>
        <dbReference type="SAM" id="MobiDB-lite"/>
    </source>
</evidence>
<dbReference type="InterPro" id="IPR006172">
    <property type="entry name" value="DNA-dir_DNA_pol_B"/>
</dbReference>
<dbReference type="GO" id="GO:0042276">
    <property type="term" value="P:error-prone translesion synthesis"/>
    <property type="evidence" value="ECO:0007669"/>
    <property type="project" value="TreeGrafter"/>
</dbReference>
<keyword evidence="13" id="KW-0539">Nucleus</keyword>
<dbReference type="FunFam" id="1.10.132.60:FF:000005">
    <property type="entry name" value="Putative DNA polymerase zeta catalytic subunit"/>
    <property type="match status" value="1"/>
</dbReference>
<sequence>MSPQPSTSKDTSQPKTSPGGPGSKVKTTPQKGKRSKSRSPSPRPPRSLKDTDYIEDTLLEKSGVNGDLKVTYVDSEEMLFDEVLKLISRWDPDILVGFEIQNFSWGYLLQRASHLSINLCALMSRIPEDKRKSSFKAESDEWGADHSSEIHIAGRIILNLWRLMRHEVALNIYTYENIAFHVLHERIPHFSFQTLSSLFNHRTHLYRWRFIQYYLTRVEGNMRIIDQLDLIGRTSEFARVFGIEFYHVLSRGSQYRVESMMLRLAKPMNFIPVSPSVNQRARMKAPECIALTLEPESRFYPDPVIVLDFQSLYPSIMIAHNYCFSTCVGRLDYLKKAYDGPIEFGCTNLRITPSTLDKIKDHVTVSPNGVVFVKKHIRKGIISSMVDEILNTRIMVKKSMKEYKKDKGLQRLLDARQLGLKLIANVTYGYTGANFSGRMPCIEVGDSIVRKARETLERAIQLVEDTPRWGAKVVYGDTDSMFIELKGRSKDEAFVIGQEICDAVTAMNPKPIKLKFEKVYLPCVLQTKKRYVGYSYETPDQKEPVYDAKGIETVRRDSCSAVSKILERTIKILFTSRDVSQVKEYILKQCTKLMQGKVSMQDCIFAKEYRGMKGYKPGACVPALEIAKKLLRNDRRAEPRVGERVPYVIVYGSPGLPLIMLVRQPQELLQDPSLRINATYYITKQILPPLDRLLSLLGVDVFSWYNDMPKVVRVLPQSLMPAEKKKGTISQFFSTVNCPVCDKLTNQTICNNCMQNPQMVCVSLCDRITKWEKVHQTLIQICNTCMGVQDERQPCDSLDCPIMFRRVLAKQDHHKADQLRVTLEKALEF</sequence>
<organism evidence="18 19">
    <name type="scientific">Pinctada imbricata</name>
    <name type="common">Atlantic pearl-oyster</name>
    <name type="synonym">Pinctada martensii</name>
    <dbReference type="NCBI Taxonomy" id="66713"/>
    <lineage>
        <taxon>Eukaryota</taxon>
        <taxon>Metazoa</taxon>
        <taxon>Spiralia</taxon>
        <taxon>Lophotrochozoa</taxon>
        <taxon>Mollusca</taxon>
        <taxon>Bivalvia</taxon>
        <taxon>Autobranchia</taxon>
        <taxon>Pteriomorphia</taxon>
        <taxon>Pterioida</taxon>
        <taxon>Pterioidea</taxon>
        <taxon>Pteriidae</taxon>
        <taxon>Pinctada</taxon>
    </lineage>
</organism>
<feature type="domain" description="DNA-directed DNA polymerase family B multifunctional" evidence="15">
    <location>
        <begin position="244"/>
        <end position="695"/>
    </location>
</feature>
<comment type="catalytic activity">
    <reaction evidence="12 13">
        <text>DNA(n) + a 2'-deoxyribonucleoside 5'-triphosphate = DNA(n+1) + diphosphate</text>
        <dbReference type="Rhea" id="RHEA:22508"/>
        <dbReference type="Rhea" id="RHEA-COMP:17339"/>
        <dbReference type="Rhea" id="RHEA-COMP:17340"/>
        <dbReference type="ChEBI" id="CHEBI:33019"/>
        <dbReference type="ChEBI" id="CHEBI:61560"/>
        <dbReference type="ChEBI" id="CHEBI:173112"/>
        <dbReference type="EC" id="2.7.7.7"/>
    </reaction>
</comment>
<dbReference type="CDD" id="cd05778">
    <property type="entry name" value="DNA_polB_zeta_exo"/>
    <property type="match status" value="1"/>
</dbReference>
<reference evidence="18" key="1">
    <citation type="submission" date="2019-08" db="EMBL/GenBank/DDBJ databases">
        <title>The improved chromosome-level genome for the pearl oyster Pinctada fucata martensii using PacBio sequencing and Hi-C.</title>
        <authorList>
            <person name="Zheng Z."/>
        </authorList>
    </citation>
    <scope>NUCLEOTIDE SEQUENCE</scope>
    <source>
        <strain evidence="18">ZZ-2019</strain>
        <tissue evidence="18">Adductor muscle</tissue>
    </source>
</reference>
<evidence type="ECO:0000256" key="3">
    <source>
        <dbReference type="ARBA" id="ARBA00022679"/>
    </source>
</evidence>
<dbReference type="InterPro" id="IPR042087">
    <property type="entry name" value="DNA_pol_B_thumb"/>
</dbReference>
<dbReference type="Gene3D" id="1.10.287.690">
    <property type="entry name" value="Helix hairpin bin"/>
    <property type="match status" value="1"/>
</dbReference>
<dbReference type="SMART" id="SM00486">
    <property type="entry name" value="POLBc"/>
    <property type="match status" value="1"/>
</dbReference>
<keyword evidence="4 13" id="KW-0548">Nucleotidyltransferase</keyword>
<dbReference type="Proteomes" id="UP001186944">
    <property type="component" value="Unassembled WGS sequence"/>
</dbReference>
<dbReference type="GO" id="GO:0008270">
    <property type="term" value="F:zinc ion binding"/>
    <property type="evidence" value="ECO:0007669"/>
    <property type="project" value="UniProtKB-KW"/>
</dbReference>
<keyword evidence="5 13" id="KW-0479">Metal-binding</keyword>
<evidence type="ECO:0000256" key="4">
    <source>
        <dbReference type="ARBA" id="ARBA00022695"/>
    </source>
</evidence>
<keyword evidence="19" id="KW-1185">Reference proteome</keyword>
<evidence type="ECO:0000259" key="16">
    <source>
        <dbReference type="Pfam" id="PF03104"/>
    </source>
</evidence>
<protein>
    <recommendedName>
        <fullName evidence="13">DNA polymerase</fullName>
        <ecNumber evidence="13">2.7.7.7</ecNumber>
    </recommendedName>
</protein>
<dbReference type="InterPro" id="IPR006133">
    <property type="entry name" value="DNA-dir_DNA_pol_B_exonuc"/>
</dbReference>
<evidence type="ECO:0000256" key="10">
    <source>
        <dbReference type="ARBA" id="ARBA00023014"/>
    </source>
</evidence>
<keyword evidence="11" id="KW-0234">DNA repair</keyword>
<dbReference type="GO" id="GO:0016035">
    <property type="term" value="C:zeta DNA polymerase complex"/>
    <property type="evidence" value="ECO:0007669"/>
    <property type="project" value="InterPro"/>
</dbReference>
<dbReference type="InterPro" id="IPR017964">
    <property type="entry name" value="DNA-dir_DNA_pol_B_CS"/>
</dbReference>
<evidence type="ECO:0000256" key="5">
    <source>
        <dbReference type="ARBA" id="ARBA00022723"/>
    </source>
</evidence>
<dbReference type="GO" id="GO:0005634">
    <property type="term" value="C:nucleus"/>
    <property type="evidence" value="ECO:0007669"/>
    <property type="project" value="UniProtKB-SubCell"/>
</dbReference>
<dbReference type="InterPro" id="IPR012337">
    <property type="entry name" value="RNaseH-like_sf"/>
</dbReference>
<dbReference type="PANTHER" id="PTHR45812:SF1">
    <property type="entry name" value="DNA POLYMERASE ZETA CATALYTIC SUBUNIT"/>
    <property type="match status" value="1"/>
</dbReference>
<evidence type="ECO:0000259" key="17">
    <source>
        <dbReference type="Pfam" id="PF14260"/>
    </source>
</evidence>
<dbReference type="SUPFAM" id="SSF53098">
    <property type="entry name" value="Ribonuclease H-like"/>
    <property type="match status" value="1"/>
</dbReference>
<name>A0AA88Y4L4_PINIB</name>
<evidence type="ECO:0000256" key="12">
    <source>
        <dbReference type="ARBA" id="ARBA00049244"/>
    </source>
</evidence>
<dbReference type="Pfam" id="PF03104">
    <property type="entry name" value="DNA_pol_B_exo1"/>
    <property type="match status" value="1"/>
</dbReference>
<evidence type="ECO:0000256" key="11">
    <source>
        <dbReference type="ARBA" id="ARBA00023204"/>
    </source>
</evidence>
<dbReference type="FunFam" id="3.30.420.10:FF:000024">
    <property type="entry name" value="DNA polymerase zeta catalytic subunit"/>
    <property type="match status" value="1"/>
</dbReference>
<evidence type="ECO:0000256" key="1">
    <source>
        <dbReference type="ARBA" id="ARBA00001966"/>
    </source>
</evidence>
<dbReference type="GO" id="GO:0006260">
    <property type="term" value="P:DNA replication"/>
    <property type="evidence" value="ECO:0007669"/>
    <property type="project" value="UniProtKB-KW"/>
</dbReference>
<dbReference type="GO" id="GO:0051539">
    <property type="term" value="F:4 iron, 4 sulfur cluster binding"/>
    <property type="evidence" value="ECO:0007669"/>
    <property type="project" value="UniProtKB-KW"/>
</dbReference>
<comment type="caution">
    <text evidence="18">The sequence shown here is derived from an EMBL/GenBank/DDBJ whole genome shotgun (WGS) entry which is preliminary data.</text>
</comment>
<evidence type="ECO:0000256" key="9">
    <source>
        <dbReference type="ARBA" id="ARBA00023004"/>
    </source>
</evidence>
<evidence type="ECO:0000313" key="18">
    <source>
        <dbReference type="EMBL" id="KAK3097907.1"/>
    </source>
</evidence>
<dbReference type="GO" id="GO:0003887">
    <property type="term" value="F:DNA-directed DNA polymerase activity"/>
    <property type="evidence" value="ECO:0007669"/>
    <property type="project" value="UniProtKB-KW"/>
</dbReference>
<dbReference type="Gene3D" id="3.90.1600.10">
    <property type="entry name" value="Palm domain of DNA polymerase"/>
    <property type="match status" value="1"/>
</dbReference>
<feature type="domain" description="C4-type zinc-finger of DNA polymerase delta" evidence="17">
    <location>
        <begin position="738"/>
        <end position="806"/>
    </location>
</feature>
<dbReference type="InterPro" id="IPR030559">
    <property type="entry name" value="PolZ_Rev3"/>
</dbReference>
<dbReference type="SUPFAM" id="SSF56672">
    <property type="entry name" value="DNA/RNA polymerases"/>
    <property type="match status" value="1"/>
</dbReference>